<dbReference type="Pfam" id="PF12895">
    <property type="entry name" value="ANAPC3"/>
    <property type="match status" value="2"/>
</dbReference>
<sequence length="785" mass="90072">MNNRKSLPILLTLIFLLISSFASLGYYVYKDRLNKRNQEIMLNEVKNSVMDRNYKKAYSITKMLKDKYPKNTDIAMLENTLAELANNSPFESKNLQRDTANQILDKIQGREKLMPISNENSDIAFNNRYIKDSTAIENYADRKEDTGIEDEDILEFRQSKVPKNLGDNKSKIEDNKKPTLSNKESTESQKNLFNLKKLKDNLSKELNNTKNKPLDNQKKEIEKQDKPTEKTLNNSSTEQTNQIKHPKENLESLPLKPPIKIEQTNPKILPKSQSQVSEKIERPYNYSTKKELYEILDNINTGNPSIGKARLNDLIKRGLSDKFKKVNDLIDKLKYQEAAQILLKLIKQDFELKSVSLQKAPYLKELFVKERPMQEIFDTKNISPDNKIKTEETHKPSVGPTKNSSTDLNSLKMLAVANEQKGNLKTAEEIYEKITSITKKAEDYYKVGLIKFKLKKYKEAIKAFDDTILIDPNHKKAYTNKGTVLIILDEPKEAIKAFEKAIAIDQNYDTAFYKKGIAEEKNNDKTHAFLSFKKAHDIAKNPNYAIKAGITANHIGDFQSGEKYLDMVSFSIKEKNDIILYNLAIAKFENDSLNESLEVINKALTINPEKPEYLYLKASIFLTKGDYHKAIELYNNVILKTPENITAHINLARAYEKLGNERKAIDILEKVSNKNHSVALNNLGKLYKKQGNYQKAINIFQKAEASSNLEAKYNLAITFLATKENKRAMEKLIEYIKVDSNNPEALHALAIIEYNENGDDKRLKEVVKKFPNYAQNKKIIKIIGQ</sequence>
<evidence type="ECO:0000256" key="2">
    <source>
        <dbReference type="SAM" id="MobiDB-lite"/>
    </source>
</evidence>
<dbReference type="AlphaFoldDB" id="A0A386PM87"/>
<dbReference type="InterPro" id="IPR011990">
    <property type="entry name" value="TPR-like_helical_dom_sf"/>
</dbReference>
<dbReference type="PANTHER" id="PTHR12558:SF13">
    <property type="entry name" value="CELL DIVISION CYCLE PROTEIN 27 HOMOLOG"/>
    <property type="match status" value="1"/>
</dbReference>
<feature type="compositionally biased region" description="Polar residues" evidence="2">
    <location>
        <begin position="230"/>
        <end position="243"/>
    </location>
</feature>
<feature type="compositionally biased region" description="Basic and acidic residues" evidence="2">
    <location>
        <begin position="212"/>
        <end position="229"/>
    </location>
</feature>
<feature type="repeat" description="TPR" evidence="1">
    <location>
        <begin position="677"/>
        <end position="710"/>
    </location>
</feature>
<feature type="repeat" description="TPR" evidence="1">
    <location>
        <begin position="611"/>
        <end position="644"/>
    </location>
</feature>
<name>A0A386PM87_9SPIR</name>
<feature type="compositionally biased region" description="Basic and acidic residues" evidence="2">
    <location>
        <begin position="386"/>
        <end position="395"/>
    </location>
</feature>
<dbReference type="Gene3D" id="1.25.40.10">
    <property type="entry name" value="Tetratricopeptide repeat domain"/>
    <property type="match status" value="3"/>
</dbReference>
<evidence type="ECO:0000313" key="3">
    <source>
        <dbReference type="EMBL" id="AYE36099.1"/>
    </source>
</evidence>
<dbReference type="RefSeq" id="WP_120104019.1">
    <property type="nucleotide sequence ID" value="NZ_CP028884.1"/>
</dbReference>
<dbReference type="SMART" id="SM00028">
    <property type="entry name" value="TPR"/>
    <property type="match status" value="8"/>
</dbReference>
<proteinExistence type="predicted"/>
<keyword evidence="4" id="KW-1185">Reference proteome</keyword>
<organism evidence="3 4">
    <name type="scientific">Borrelia turcica IST7</name>
    <dbReference type="NCBI Taxonomy" id="1104446"/>
    <lineage>
        <taxon>Bacteria</taxon>
        <taxon>Pseudomonadati</taxon>
        <taxon>Spirochaetota</taxon>
        <taxon>Spirochaetia</taxon>
        <taxon>Spirochaetales</taxon>
        <taxon>Borreliaceae</taxon>
        <taxon>Borrelia</taxon>
    </lineage>
</organism>
<dbReference type="InterPro" id="IPR006597">
    <property type="entry name" value="Sel1-like"/>
</dbReference>
<feature type="repeat" description="TPR" evidence="1">
    <location>
        <begin position="441"/>
        <end position="474"/>
    </location>
</feature>
<protein>
    <submittedName>
        <fullName evidence="3">Cell surface protein</fullName>
    </submittedName>
</protein>
<dbReference type="PANTHER" id="PTHR12558">
    <property type="entry name" value="CELL DIVISION CYCLE 16,23,27"/>
    <property type="match status" value="1"/>
</dbReference>
<keyword evidence="1" id="KW-0802">TPR repeat</keyword>
<dbReference type="SUPFAM" id="SSF48452">
    <property type="entry name" value="TPR-like"/>
    <property type="match status" value="2"/>
</dbReference>
<feature type="region of interest" description="Disordered" evidence="2">
    <location>
        <begin position="159"/>
        <end position="252"/>
    </location>
</feature>
<dbReference type="KEGG" id="btur:DB313_01075"/>
<feature type="region of interest" description="Disordered" evidence="2">
    <location>
        <begin position="386"/>
        <end position="405"/>
    </location>
</feature>
<gene>
    <name evidence="3" type="ORF">DB313_01075</name>
</gene>
<feature type="repeat" description="TPR" evidence="1">
    <location>
        <begin position="475"/>
        <end position="508"/>
    </location>
</feature>
<accession>A0A386PM87</accession>
<dbReference type="PROSITE" id="PS50005">
    <property type="entry name" value="TPR"/>
    <property type="match status" value="5"/>
</dbReference>
<dbReference type="Pfam" id="PF14559">
    <property type="entry name" value="TPR_19"/>
    <property type="match status" value="1"/>
</dbReference>
<dbReference type="SMART" id="SM00671">
    <property type="entry name" value="SEL1"/>
    <property type="match status" value="3"/>
</dbReference>
<dbReference type="EMBL" id="CP028884">
    <property type="protein sequence ID" value="AYE36099.1"/>
    <property type="molecule type" value="Genomic_DNA"/>
</dbReference>
<feature type="compositionally biased region" description="Basic and acidic residues" evidence="2">
    <location>
        <begin position="166"/>
        <end position="177"/>
    </location>
</feature>
<dbReference type="OrthoDB" id="9813074at2"/>
<reference evidence="3 4" key="1">
    <citation type="journal article" date="2018" name="Infect. Genet. Evol.">
        <title>Genome-wide analysis of Borrelia turcica and 'Candidatus Borrelia tachyglossi' shows relapsing fever-like genomes with unique genomic links to Lyme disease Borrelia.</title>
        <authorList>
            <person name="Gofton A.W."/>
            <person name="Margos G."/>
            <person name="Fingerle V."/>
            <person name="Hepner S."/>
            <person name="Loh S.M."/>
            <person name="Ryan U."/>
            <person name="Irwin P."/>
            <person name="Oskam C.L."/>
        </authorList>
    </citation>
    <scope>NUCLEOTIDE SEQUENCE [LARGE SCALE GENOMIC DNA]</scope>
    <source>
        <strain evidence="3 4">IST7</strain>
    </source>
</reference>
<evidence type="ECO:0000256" key="1">
    <source>
        <dbReference type="PROSITE-ProRule" id="PRU00339"/>
    </source>
</evidence>
<feature type="repeat" description="TPR" evidence="1">
    <location>
        <begin position="577"/>
        <end position="610"/>
    </location>
</feature>
<dbReference type="Proteomes" id="UP000275571">
    <property type="component" value="Chromosome"/>
</dbReference>
<dbReference type="InterPro" id="IPR019734">
    <property type="entry name" value="TPR_rpt"/>
</dbReference>
<evidence type="ECO:0000313" key="4">
    <source>
        <dbReference type="Proteomes" id="UP000275571"/>
    </source>
</evidence>
<dbReference type="PROSITE" id="PS50293">
    <property type="entry name" value="TPR_REGION"/>
    <property type="match status" value="2"/>
</dbReference>